<dbReference type="AlphaFoldDB" id="A0A0L6UHX5"/>
<feature type="compositionally biased region" description="Polar residues" evidence="1">
    <location>
        <begin position="25"/>
        <end position="55"/>
    </location>
</feature>
<evidence type="ECO:0000313" key="2">
    <source>
        <dbReference type="EMBL" id="KNZ48128.1"/>
    </source>
</evidence>
<feature type="region of interest" description="Disordered" evidence="1">
    <location>
        <begin position="25"/>
        <end position="105"/>
    </location>
</feature>
<name>A0A0L6UHX5_9BASI</name>
<organism evidence="2 3">
    <name type="scientific">Puccinia sorghi</name>
    <dbReference type="NCBI Taxonomy" id="27349"/>
    <lineage>
        <taxon>Eukaryota</taxon>
        <taxon>Fungi</taxon>
        <taxon>Dikarya</taxon>
        <taxon>Basidiomycota</taxon>
        <taxon>Pucciniomycotina</taxon>
        <taxon>Pucciniomycetes</taxon>
        <taxon>Pucciniales</taxon>
        <taxon>Pucciniaceae</taxon>
        <taxon>Puccinia</taxon>
    </lineage>
</organism>
<dbReference type="EMBL" id="LAVV01011151">
    <property type="protein sequence ID" value="KNZ48128.1"/>
    <property type="molecule type" value="Genomic_DNA"/>
</dbReference>
<evidence type="ECO:0000313" key="3">
    <source>
        <dbReference type="Proteomes" id="UP000037035"/>
    </source>
</evidence>
<feature type="compositionally biased region" description="Polar residues" evidence="1">
    <location>
        <begin position="84"/>
        <end position="98"/>
    </location>
</feature>
<keyword evidence="3" id="KW-1185">Reference proteome</keyword>
<evidence type="ECO:0000256" key="1">
    <source>
        <dbReference type="SAM" id="MobiDB-lite"/>
    </source>
</evidence>
<dbReference type="VEuPathDB" id="FungiDB:VP01_588g4"/>
<proteinExistence type="predicted"/>
<comment type="caution">
    <text evidence="2">The sequence shown here is derived from an EMBL/GenBank/DDBJ whole genome shotgun (WGS) entry which is preliminary data.</text>
</comment>
<dbReference type="Proteomes" id="UP000037035">
    <property type="component" value="Unassembled WGS sequence"/>
</dbReference>
<reference evidence="2 3" key="1">
    <citation type="submission" date="2015-08" db="EMBL/GenBank/DDBJ databases">
        <title>Next Generation Sequencing and Analysis of the Genome of Puccinia sorghi L Schw, the Causal Agent of Maize Common Rust.</title>
        <authorList>
            <person name="Rochi L."/>
            <person name="Burguener G."/>
            <person name="Darino M."/>
            <person name="Turjanski A."/>
            <person name="Kreff E."/>
            <person name="Dieguez M.J."/>
            <person name="Sacco F."/>
        </authorList>
    </citation>
    <scope>NUCLEOTIDE SEQUENCE [LARGE SCALE GENOMIC DNA]</scope>
    <source>
        <strain evidence="2 3">RO10H11247</strain>
    </source>
</reference>
<accession>A0A0L6UHX5</accession>
<protein>
    <submittedName>
        <fullName evidence="2">Uncharacterized protein</fullName>
    </submittedName>
</protein>
<sequence>MVVPPLFDRAEEEECRIVGARILAHNNSDNIEMEQPNTNKQASSSKRGTAESLRNNPFLAKAKLRSSLRDVTTATDNRKRTRDGTTNQTKPEGTSSKASQDDLKPLPKRIRKFSCIKLFWIPCLQERASGTVQPVN</sequence>
<gene>
    <name evidence="2" type="ORF">VP01_588g4</name>
</gene>